<accession>H5X180</accession>
<dbReference type="AlphaFoldDB" id="H5X180"/>
<feature type="transmembrane region" description="Helical" evidence="2">
    <location>
        <begin position="58"/>
        <end position="78"/>
    </location>
</feature>
<sequence length="289" mass="30150">MDGQGEDLDGVGGPDSGEELDVELRRLFSDDRLDVAPRSDAGERIVAGARRRRRRRGALVSGAATLAVAGLVAGGVLLGELGKPEGKPEVQIAAPPAADRATTSHLAPSTRLERPRGEGRAGESPEAQAGTRTERTASGSEPKSTPTTAPPARGTVMLAESALRHDGYKELRLGMRYEQAVATGMLTSDAQPPPPDGSCMRYALAEGADAIEDVVISAEHGLVAFNASKARTTEGVGAGSSEGQVQAAYDELTVETDGYSVAVGNARYHLAISQGTVMRLRLLAQPWPC</sequence>
<feature type="compositionally biased region" description="Polar residues" evidence="1">
    <location>
        <begin position="136"/>
        <end position="147"/>
    </location>
</feature>
<dbReference type="OrthoDB" id="3695075at2"/>
<organism evidence="3 4">
    <name type="scientific">Saccharomonospora marina XMU15</name>
    <dbReference type="NCBI Taxonomy" id="882083"/>
    <lineage>
        <taxon>Bacteria</taxon>
        <taxon>Bacillati</taxon>
        <taxon>Actinomycetota</taxon>
        <taxon>Actinomycetes</taxon>
        <taxon>Pseudonocardiales</taxon>
        <taxon>Pseudonocardiaceae</taxon>
        <taxon>Saccharomonospora</taxon>
    </lineage>
</organism>
<keyword evidence="2" id="KW-1133">Transmembrane helix</keyword>
<keyword evidence="2" id="KW-0812">Transmembrane</keyword>
<dbReference type="EMBL" id="CM001439">
    <property type="protein sequence ID" value="EHR48604.1"/>
    <property type="molecule type" value="Genomic_DNA"/>
</dbReference>
<keyword evidence="4" id="KW-1185">Reference proteome</keyword>
<protein>
    <submittedName>
        <fullName evidence="3">Uncharacterized protein</fullName>
    </submittedName>
</protein>
<gene>
    <name evidence="3" type="ORF">SacmaDRAFT_0295</name>
</gene>
<name>H5X180_9PSEU</name>
<dbReference type="RefSeq" id="WP_009151995.1">
    <property type="nucleotide sequence ID" value="NZ_CM001439.1"/>
</dbReference>
<feature type="region of interest" description="Disordered" evidence="1">
    <location>
        <begin position="94"/>
        <end position="154"/>
    </location>
</feature>
<evidence type="ECO:0000313" key="4">
    <source>
        <dbReference type="Proteomes" id="UP000004926"/>
    </source>
</evidence>
<feature type="compositionally biased region" description="Basic and acidic residues" evidence="1">
    <location>
        <begin position="34"/>
        <end position="43"/>
    </location>
</feature>
<proteinExistence type="predicted"/>
<feature type="region of interest" description="Disordered" evidence="1">
    <location>
        <begin position="34"/>
        <end position="59"/>
    </location>
</feature>
<evidence type="ECO:0000256" key="1">
    <source>
        <dbReference type="SAM" id="MobiDB-lite"/>
    </source>
</evidence>
<evidence type="ECO:0000256" key="2">
    <source>
        <dbReference type="SAM" id="Phobius"/>
    </source>
</evidence>
<feature type="compositionally biased region" description="Basic and acidic residues" evidence="1">
    <location>
        <begin position="111"/>
        <end position="123"/>
    </location>
</feature>
<dbReference type="STRING" id="882083.SacmaDRAFT_0295"/>
<dbReference type="Proteomes" id="UP000004926">
    <property type="component" value="Chromosome"/>
</dbReference>
<reference evidence="3 4" key="1">
    <citation type="journal article" date="2012" name="Stand. Genomic Sci.">
        <title>Genome sequence of the ocean sediment bacterium Saccharomonospora marina type strain (XMU15(T)).</title>
        <authorList>
            <person name="Klenk H.P."/>
            <person name="Lu M."/>
            <person name="Lucas S."/>
            <person name="Lapidus A."/>
            <person name="Copeland A."/>
            <person name="Pitluck S."/>
            <person name="Goodwin L.A."/>
            <person name="Han C."/>
            <person name="Tapia R."/>
            <person name="Brambilla E.M."/>
            <person name="Potter G."/>
            <person name="Land M."/>
            <person name="Ivanova N."/>
            <person name="Rohde M."/>
            <person name="Goker M."/>
            <person name="Detter J.C."/>
            <person name="Li W.J."/>
            <person name="Kyrpides N.C."/>
            <person name="Woyke T."/>
        </authorList>
    </citation>
    <scope>NUCLEOTIDE SEQUENCE [LARGE SCALE GENOMIC DNA]</scope>
    <source>
        <strain evidence="3 4">XMU15</strain>
    </source>
</reference>
<dbReference type="HOGENOM" id="CLU_087833_0_0_11"/>
<keyword evidence="2" id="KW-0472">Membrane</keyword>
<dbReference type="eggNOG" id="ENOG50341IB">
    <property type="taxonomic scope" value="Bacteria"/>
</dbReference>
<evidence type="ECO:0000313" key="3">
    <source>
        <dbReference type="EMBL" id="EHR48604.1"/>
    </source>
</evidence>